<dbReference type="SMART" id="SM00382">
    <property type="entry name" value="AAA"/>
    <property type="match status" value="1"/>
</dbReference>
<dbReference type="PANTHER" id="PTHR42794">
    <property type="entry name" value="HEMIN IMPORT ATP-BINDING PROTEIN HMUV"/>
    <property type="match status" value="1"/>
</dbReference>
<gene>
    <name evidence="7" type="ORF">JF535_11890</name>
</gene>
<dbReference type="RefSeq" id="WP_207002352.1">
    <property type="nucleotide sequence ID" value="NZ_JAEKJR010000002.1"/>
</dbReference>
<proteinExistence type="predicted"/>
<dbReference type="PROSITE" id="PS00211">
    <property type="entry name" value="ABC_TRANSPORTER_1"/>
    <property type="match status" value="1"/>
</dbReference>
<dbReference type="InterPro" id="IPR027417">
    <property type="entry name" value="P-loop_NTPase"/>
</dbReference>
<dbReference type="SUPFAM" id="SSF52540">
    <property type="entry name" value="P-loop containing nucleoside triphosphate hydrolases"/>
    <property type="match status" value="1"/>
</dbReference>
<feature type="domain" description="ABC transporter" evidence="6">
    <location>
        <begin position="4"/>
        <end position="242"/>
    </location>
</feature>
<evidence type="ECO:0000259" key="6">
    <source>
        <dbReference type="PROSITE" id="PS50893"/>
    </source>
</evidence>
<keyword evidence="1" id="KW-0813">Transport</keyword>
<protein>
    <submittedName>
        <fullName evidence="7">Heme ABC transporter ATP-binding protein</fullName>
    </submittedName>
</protein>
<sequence>MSMLQANGVTVCVDRRALISAIDFEIAAGELVCIIGPNGAGKSTLLRALCGEASLAAGQVSFKGEPISGYSPQRRARQLAVLPQHNPLSFAFTGFELVALARNPHGTGIVRDREICQQAMAALDVTHLAERLYPTLSGGEQQRLQLARVMAQIWSGEEEGDRLLLLDEPATSLDIAHQYEMMKAVRAFARSGVAVVMTVHDLALASGYSDRILALKDGHSMAYGDAHSVLTAENMQALYGYGVTVVPHPVTGKPLVLADE</sequence>
<dbReference type="PANTHER" id="PTHR42794:SF1">
    <property type="entry name" value="HEMIN IMPORT ATP-BINDING PROTEIN HMUV"/>
    <property type="match status" value="1"/>
</dbReference>
<evidence type="ECO:0000256" key="3">
    <source>
        <dbReference type="ARBA" id="ARBA00022840"/>
    </source>
</evidence>
<dbReference type="Pfam" id="PF00005">
    <property type="entry name" value="ABC_tran"/>
    <property type="match status" value="1"/>
</dbReference>
<dbReference type="Proteomes" id="UP000664293">
    <property type="component" value="Unassembled WGS sequence"/>
</dbReference>
<keyword evidence="3 7" id="KW-0067">ATP-binding</keyword>
<dbReference type="CDD" id="cd03214">
    <property type="entry name" value="ABC_Iron-Siderophores_B12_Hemin"/>
    <property type="match status" value="1"/>
</dbReference>
<dbReference type="EMBL" id="JAEKJR010000002">
    <property type="protein sequence ID" value="MBN8431555.1"/>
    <property type="molecule type" value="Genomic_DNA"/>
</dbReference>
<name>A0ABS3E8B0_9GAMM</name>
<keyword evidence="8" id="KW-1185">Reference proteome</keyword>
<reference evidence="7 8" key="1">
    <citation type="submission" date="2020-12" db="EMBL/GenBank/DDBJ databases">
        <title>Oil enriched cultivation method for isolating marine PHA-producing bacteria.</title>
        <authorList>
            <person name="Zheng W."/>
            <person name="Yu S."/>
            <person name="Huang Y."/>
        </authorList>
    </citation>
    <scope>NUCLEOTIDE SEQUENCE [LARGE SCALE GENOMIC DNA]</scope>
    <source>
        <strain evidence="7 8">SN0-2</strain>
    </source>
</reference>
<evidence type="ECO:0000256" key="4">
    <source>
        <dbReference type="ARBA" id="ARBA00022967"/>
    </source>
</evidence>
<keyword evidence="4" id="KW-1278">Translocase</keyword>
<dbReference type="InterPro" id="IPR003593">
    <property type="entry name" value="AAA+_ATPase"/>
</dbReference>
<evidence type="ECO:0000313" key="8">
    <source>
        <dbReference type="Proteomes" id="UP000664293"/>
    </source>
</evidence>
<accession>A0ABS3E8B0</accession>
<evidence type="ECO:0000313" key="7">
    <source>
        <dbReference type="EMBL" id="MBN8431555.1"/>
    </source>
</evidence>
<keyword evidence="2" id="KW-0547">Nucleotide-binding</keyword>
<dbReference type="InterPro" id="IPR003439">
    <property type="entry name" value="ABC_transporter-like_ATP-bd"/>
</dbReference>
<comment type="function">
    <text evidence="5">Part of the ABC transporter complex HmuTUV involved in hemin import. Responsible for energy coupling to the transport system.</text>
</comment>
<dbReference type="NCBIfam" id="NF010068">
    <property type="entry name" value="PRK13548.1"/>
    <property type="match status" value="1"/>
</dbReference>
<dbReference type="GO" id="GO:0005524">
    <property type="term" value="F:ATP binding"/>
    <property type="evidence" value="ECO:0007669"/>
    <property type="project" value="UniProtKB-KW"/>
</dbReference>
<dbReference type="Gene3D" id="3.40.50.300">
    <property type="entry name" value="P-loop containing nucleotide triphosphate hydrolases"/>
    <property type="match status" value="1"/>
</dbReference>
<evidence type="ECO:0000256" key="5">
    <source>
        <dbReference type="ARBA" id="ARBA00037066"/>
    </source>
</evidence>
<comment type="caution">
    <text evidence="7">The sequence shown here is derived from an EMBL/GenBank/DDBJ whole genome shotgun (WGS) entry which is preliminary data.</text>
</comment>
<evidence type="ECO:0000256" key="2">
    <source>
        <dbReference type="ARBA" id="ARBA00022741"/>
    </source>
</evidence>
<dbReference type="PROSITE" id="PS50893">
    <property type="entry name" value="ABC_TRANSPORTER_2"/>
    <property type="match status" value="1"/>
</dbReference>
<dbReference type="InterPro" id="IPR017871">
    <property type="entry name" value="ABC_transporter-like_CS"/>
</dbReference>
<evidence type="ECO:0000256" key="1">
    <source>
        <dbReference type="ARBA" id="ARBA00022448"/>
    </source>
</evidence>
<organism evidence="7 8">
    <name type="scientific">Microbulbifer salipaludis</name>
    <dbReference type="NCBI Taxonomy" id="187980"/>
    <lineage>
        <taxon>Bacteria</taxon>
        <taxon>Pseudomonadati</taxon>
        <taxon>Pseudomonadota</taxon>
        <taxon>Gammaproteobacteria</taxon>
        <taxon>Cellvibrionales</taxon>
        <taxon>Microbulbiferaceae</taxon>
        <taxon>Microbulbifer</taxon>
    </lineage>
</organism>